<dbReference type="PRINTS" id="PR01438">
    <property type="entry name" value="UNVRSLSTRESS"/>
</dbReference>
<evidence type="ECO:0000256" key="2">
    <source>
        <dbReference type="ARBA" id="ARBA00022741"/>
    </source>
</evidence>
<dbReference type="RefSeq" id="WP_202953276.1">
    <property type="nucleotide sequence ID" value="NZ_JAPCID010000038.1"/>
</dbReference>
<sequence>MTRLLLAYDGSAAATTAIDAAAALFGGSEAVIATVQPPVPTFEAAALARIALPDAMIRDGVAHLRTEHEQLGETLVAAGEAAARAAGLRASSSVVEGASPWRALRALAAEDDVDIVVCGTRGDGALQRALVGSTAAGLLHHGHRPLLVVPGAADRPEGPILAGYDASEPARGALRFAATHLRTREVVVAHARRGFWEPTGEDVADTGAAYARALGLAATPRTLDTLRDAAGELLVGARAIDAAAILVGSRGHGAVAAAMLGSVATALVHAAERPVLVVR</sequence>
<keyword evidence="3" id="KW-0067">ATP-binding</keyword>
<dbReference type="InterPro" id="IPR014729">
    <property type="entry name" value="Rossmann-like_a/b/a_fold"/>
</dbReference>
<evidence type="ECO:0000313" key="5">
    <source>
        <dbReference type="EMBL" id="MDA0140404.1"/>
    </source>
</evidence>
<gene>
    <name evidence="5" type="ORF">OJ962_23095</name>
</gene>
<dbReference type="PANTHER" id="PTHR46268:SF27">
    <property type="entry name" value="UNIVERSAL STRESS PROTEIN RV2623"/>
    <property type="match status" value="1"/>
</dbReference>
<evidence type="ECO:0000256" key="3">
    <source>
        <dbReference type="ARBA" id="ARBA00022840"/>
    </source>
</evidence>
<evidence type="ECO:0000256" key="1">
    <source>
        <dbReference type="ARBA" id="ARBA00008791"/>
    </source>
</evidence>
<dbReference type="Gene3D" id="3.40.50.620">
    <property type="entry name" value="HUPs"/>
    <property type="match status" value="2"/>
</dbReference>
<feature type="domain" description="UspA" evidence="4">
    <location>
        <begin position="2"/>
        <end position="150"/>
    </location>
</feature>
<dbReference type="Pfam" id="PF00582">
    <property type="entry name" value="Usp"/>
    <property type="match status" value="2"/>
</dbReference>
<dbReference type="InterPro" id="IPR006015">
    <property type="entry name" value="Universal_stress_UspA"/>
</dbReference>
<proteinExistence type="inferred from homology"/>
<name>A0ABT4RPA9_9ACTN</name>
<accession>A0ABT4RPA9</accession>
<dbReference type="SUPFAM" id="SSF52402">
    <property type="entry name" value="Adenine nucleotide alpha hydrolases-like"/>
    <property type="match status" value="2"/>
</dbReference>
<keyword evidence="6" id="KW-1185">Reference proteome</keyword>
<organism evidence="5 6">
    <name type="scientific">Solirubrobacter deserti</name>
    <dbReference type="NCBI Taxonomy" id="2282478"/>
    <lineage>
        <taxon>Bacteria</taxon>
        <taxon>Bacillati</taxon>
        <taxon>Actinomycetota</taxon>
        <taxon>Thermoleophilia</taxon>
        <taxon>Solirubrobacterales</taxon>
        <taxon>Solirubrobacteraceae</taxon>
        <taxon>Solirubrobacter</taxon>
    </lineage>
</organism>
<comment type="similarity">
    <text evidence="1">Belongs to the universal stress protein A family.</text>
</comment>
<keyword evidence="2" id="KW-0547">Nucleotide-binding</keyword>
<protein>
    <submittedName>
        <fullName evidence="5">Universal stress protein</fullName>
    </submittedName>
</protein>
<feature type="domain" description="UspA" evidence="4">
    <location>
        <begin position="159"/>
        <end position="279"/>
    </location>
</feature>
<dbReference type="EMBL" id="JAPCID010000038">
    <property type="protein sequence ID" value="MDA0140404.1"/>
    <property type="molecule type" value="Genomic_DNA"/>
</dbReference>
<dbReference type="PANTHER" id="PTHR46268">
    <property type="entry name" value="STRESS RESPONSE PROTEIN NHAX"/>
    <property type="match status" value="1"/>
</dbReference>
<evidence type="ECO:0000313" key="6">
    <source>
        <dbReference type="Proteomes" id="UP001147700"/>
    </source>
</evidence>
<dbReference type="InterPro" id="IPR006016">
    <property type="entry name" value="UspA"/>
</dbReference>
<reference evidence="5" key="1">
    <citation type="submission" date="2022-10" db="EMBL/GenBank/DDBJ databases">
        <title>The WGS of Solirubrobacter sp. CPCC 204708.</title>
        <authorList>
            <person name="Jiang Z."/>
        </authorList>
    </citation>
    <scope>NUCLEOTIDE SEQUENCE</scope>
    <source>
        <strain evidence="5">CPCC 204708</strain>
    </source>
</reference>
<evidence type="ECO:0000259" key="4">
    <source>
        <dbReference type="Pfam" id="PF00582"/>
    </source>
</evidence>
<dbReference type="Proteomes" id="UP001147700">
    <property type="component" value="Unassembled WGS sequence"/>
</dbReference>
<comment type="caution">
    <text evidence="5">The sequence shown here is derived from an EMBL/GenBank/DDBJ whole genome shotgun (WGS) entry which is preliminary data.</text>
</comment>